<accession>A0AA40R531</accession>
<evidence type="ECO:0000259" key="2">
    <source>
        <dbReference type="Pfam" id="PF13264"/>
    </source>
</evidence>
<gene>
    <name evidence="3" type="ORF">WK57_30385</name>
</gene>
<name>A0AA40R531_9BURK</name>
<dbReference type="EMBL" id="LNJU01000005">
    <property type="protein sequence ID" value="KWZ53298.1"/>
    <property type="molecule type" value="Genomic_DNA"/>
</dbReference>
<dbReference type="Proteomes" id="UP000070119">
    <property type="component" value="Chromosome 2"/>
</dbReference>
<protein>
    <recommendedName>
        <fullName evidence="2">DUF4055 domain-containing protein</fullName>
    </recommendedName>
</protein>
<dbReference type="Pfam" id="PF13264">
    <property type="entry name" value="DUF4055"/>
    <property type="match status" value="1"/>
</dbReference>
<sequence length="482" mass="53414">MQYVNARSYIVESMWPDWCMIDALKGGTRWMRLAGQAYLPKFPQEEADAYKARLASSFLYNGLAYTIESMSGLPFSEPMKQNDDIPTSIRDMLPDVDLEGRNLHVFAHDVFEAGLSYGLSYILVDYPTTEGAQTQADVQAMNARPFMVHIRPHQVLGWKAERINGVMKLTEVRIWEIIEEQNGLLSSLPVTRVKVWRPDEWEVWEPDLDSAKEKKDATWRITSSGANTLGKIPLVPFYAKRTGFMVARPPMLDIAHLNVEHWQSSSDQRNILHTARVPILAIIGGEDGKDLAIGAASAVRLPMNSDMKYVETAGHAISAGRQDLLDIEDRMRSLGAKMLQEGAKNGRMTATDASIANQKEQSILGNMAQNLEDAIDQALQLMADWIGEPSGGSVTVYQDFGVNEVVGTTEQTLTTAATTGLISQRTWYDEMKRRGTISPDLTYEAEQERLAAQPPLISSGPMPGTRAPLDSPSDNPKPTAGD</sequence>
<comment type="caution">
    <text evidence="3">The sequence shown here is derived from an EMBL/GenBank/DDBJ whole genome shotgun (WGS) entry which is preliminary data.</text>
</comment>
<reference evidence="3 4" key="1">
    <citation type="submission" date="2015-11" db="EMBL/GenBank/DDBJ databases">
        <authorList>
            <person name="Sahl J."/>
            <person name="Wagner D."/>
            <person name="Keim P."/>
        </authorList>
    </citation>
    <scope>NUCLEOTIDE SEQUENCE [LARGE SCALE GENOMIC DNA]</scope>
    <source>
        <strain evidence="3 4">MSMB1157</strain>
    </source>
</reference>
<evidence type="ECO:0000313" key="3">
    <source>
        <dbReference type="EMBL" id="KWZ53298.1"/>
    </source>
</evidence>
<dbReference type="RefSeq" id="WP_060969602.1">
    <property type="nucleotide sequence ID" value="NZ_CM003772.1"/>
</dbReference>
<evidence type="ECO:0000313" key="4">
    <source>
        <dbReference type="Proteomes" id="UP000070119"/>
    </source>
</evidence>
<feature type="region of interest" description="Disordered" evidence="1">
    <location>
        <begin position="441"/>
        <end position="482"/>
    </location>
</feature>
<organism evidence="3 4">
    <name type="scientific">Burkholderia ubonensis</name>
    <dbReference type="NCBI Taxonomy" id="101571"/>
    <lineage>
        <taxon>Bacteria</taxon>
        <taxon>Pseudomonadati</taxon>
        <taxon>Pseudomonadota</taxon>
        <taxon>Betaproteobacteria</taxon>
        <taxon>Burkholderiales</taxon>
        <taxon>Burkholderiaceae</taxon>
        <taxon>Burkholderia</taxon>
        <taxon>Burkholderia cepacia complex</taxon>
    </lineage>
</organism>
<dbReference type="InterPro" id="IPR025129">
    <property type="entry name" value="DUF4055"/>
</dbReference>
<proteinExistence type="predicted"/>
<feature type="domain" description="DUF4055" evidence="2">
    <location>
        <begin position="250"/>
        <end position="386"/>
    </location>
</feature>
<evidence type="ECO:0000256" key="1">
    <source>
        <dbReference type="SAM" id="MobiDB-lite"/>
    </source>
</evidence>
<dbReference type="AlphaFoldDB" id="A0AA40R531"/>